<proteinExistence type="predicted"/>
<keyword evidence="3" id="KW-1185">Reference proteome</keyword>
<protein>
    <recommendedName>
        <fullName evidence="1">F-box domain-containing protein</fullName>
    </recommendedName>
</protein>
<evidence type="ECO:0000259" key="1">
    <source>
        <dbReference type="PROSITE" id="PS50181"/>
    </source>
</evidence>
<dbReference type="Pfam" id="PF00646">
    <property type="entry name" value="F-box"/>
    <property type="match status" value="1"/>
</dbReference>
<dbReference type="InterPro" id="IPR050796">
    <property type="entry name" value="SCF_F-box_component"/>
</dbReference>
<dbReference type="EMBL" id="JAAWWB010000034">
    <property type="protein sequence ID" value="KAG6741549.1"/>
    <property type="molecule type" value="Genomic_DNA"/>
</dbReference>
<name>A0A8X8C6N3_POPTO</name>
<sequence>MSKLLQDIINDVLTYLPFKSLIRFKRVCKLWRSSISDPKFVKSNLKRAKKVNSSCHRLLLSTRTPQSVDFEAASGGDEDNAVQELEYPEAIRCSPAFFIGNSGIFQWNNLLVSALLLMVEVLTLKTKTWRKVPDIGNVTTFVEAYQGIFCNGAALWLGMQEIVSKKVYVNVAFYISDDKFKEFVPLPDHFDTVVLGMSGNCLCASSECNGSYFKARTHDQEHDSKASLRR</sequence>
<dbReference type="Proteomes" id="UP000886885">
    <property type="component" value="Chromosome 17D"/>
</dbReference>
<dbReference type="AlphaFoldDB" id="A0A8X8C6N3"/>
<accession>A0A8X8C6N3</accession>
<dbReference type="PANTHER" id="PTHR31672">
    <property type="entry name" value="BNACNNG10540D PROTEIN"/>
    <property type="match status" value="1"/>
</dbReference>
<reference evidence="2" key="1">
    <citation type="journal article" date="2020" name="bioRxiv">
        <title>Hybrid origin of Populus tomentosa Carr. identified through genome sequencing and phylogenomic analysis.</title>
        <authorList>
            <person name="An X."/>
            <person name="Gao K."/>
            <person name="Chen Z."/>
            <person name="Li J."/>
            <person name="Yang X."/>
            <person name="Yang X."/>
            <person name="Zhou J."/>
            <person name="Guo T."/>
            <person name="Zhao T."/>
            <person name="Huang S."/>
            <person name="Miao D."/>
            <person name="Khan W.U."/>
            <person name="Rao P."/>
            <person name="Ye M."/>
            <person name="Lei B."/>
            <person name="Liao W."/>
            <person name="Wang J."/>
            <person name="Ji L."/>
            <person name="Li Y."/>
            <person name="Guo B."/>
            <person name="Mustafa N.S."/>
            <person name="Li S."/>
            <person name="Yun Q."/>
            <person name="Keller S.R."/>
            <person name="Mao J."/>
            <person name="Zhang R."/>
            <person name="Strauss S.H."/>
        </authorList>
    </citation>
    <scope>NUCLEOTIDE SEQUENCE</scope>
    <source>
        <strain evidence="2">GM15</strain>
        <tissue evidence="2">Leaf</tissue>
    </source>
</reference>
<dbReference type="InterPro" id="IPR001810">
    <property type="entry name" value="F-box_dom"/>
</dbReference>
<evidence type="ECO:0000313" key="2">
    <source>
        <dbReference type="EMBL" id="KAG6741549.1"/>
    </source>
</evidence>
<dbReference type="PANTHER" id="PTHR31672:SF13">
    <property type="entry name" value="F-BOX PROTEIN CPR30-LIKE"/>
    <property type="match status" value="1"/>
</dbReference>
<gene>
    <name evidence="2" type="ORF">POTOM_054812</name>
</gene>
<feature type="domain" description="F-box" evidence="1">
    <location>
        <begin position="1"/>
        <end position="48"/>
    </location>
</feature>
<organism evidence="2 3">
    <name type="scientific">Populus tomentosa</name>
    <name type="common">Chinese white poplar</name>
    <dbReference type="NCBI Taxonomy" id="118781"/>
    <lineage>
        <taxon>Eukaryota</taxon>
        <taxon>Viridiplantae</taxon>
        <taxon>Streptophyta</taxon>
        <taxon>Embryophyta</taxon>
        <taxon>Tracheophyta</taxon>
        <taxon>Spermatophyta</taxon>
        <taxon>Magnoliopsida</taxon>
        <taxon>eudicotyledons</taxon>
        <taxon>Gunneridae</taxon>
        <taxon>Pentapetalae</taxon>
        <taxon>rosids</taxon>
        <taxon>fabids</taxon>
        <taxon>Malpighiales</taxon>
        <taxon>Salicaceae</taxon>
        <taxon>Saliceae</taxon>
        <taxon>Populus</taxon>
    </lineage>
</organism>
<dbReference type="OrthoDB" id="1366962at2759"/>
<dbReference type="SMART" id="SM00256">
    <property type="entry name" value="FBOX"/>
    <property type="match status" value="1"/>
</dbReference>
<comment type="caution">
    <text evidence="2">The sequence shown here is derived from an EMBL/GenBank/DDBJ whole genome shotgun (WGS) entry which is preliminary data.</text>
</comment>
<evidence type="ECO:0000313" key="3">
    <source>
        <dbReference type="Proteomes" id="UP000886885"/>
    </source>
</evidence>
<dbReference type="PROSITE" id="PS50181">
    <property type="entry name" value="FBOX"/>
    <property type="match status" value="1"/>
</dbReference>